<dbReference type="PANTHER" id="PTHR13887:SF41">
    <property type="entry name" value="THIOREDOXIN SUPERFAMILY PROTEIN"/>
    <property type="match status" value="1"/>
</dbReference>
<dbReference type="Pfam" id="PF01323">
    <property type="entry name" value="DSBA"/>
    <property type="match status" value="1"/>
</dbReference>
<dbReference type="InterPro" id="IPR001853">
    <property type="entry name" value="DSBA-like_thioredoxin_dom"/>
</dbReference>
<name>A0A3B0R0Y0_9ZZZZ</name>
<sequence length="229" mass="26265">MTPVRISYFSDVLCIWAYAGQRRLDRLVEKFADEITVETHYCSVFPDAHKKIGRGWKERGGFEGFNRHLLEIAEKFPHVEVNETLWLQTRPRTSASAHLFLKAIEIIERKADGDSVPYADRLSTRAAWLIRESFFSSALDISNWQVFEEIANKLDLKYAQIDEQIRSSQAVAELAADYDLSQKLGIEGSPTFLMNDGRQKLFGNVGYRLIEANVQELLRRSGKDDASWC</sequence>
<dbReference type="PANTHER" id="PTHR13887">
    <property type="entry name" value="GLUTATHIONE S-TRANSFERASE KAPPA"/>
    <property type="match status" value="1"/>
</dbReference>
<dbReference type="InterPro" id="IPR036249">
    <property type="entry name" value="Thioredoxin-like_sf"/>
</dbReference>
<reference evidence="2" key="1">
    <citation type="submission" date="2018-06" db="EMBL/GenBank/DDBJ databases">
        <authorList>
            <person name="Zhirakovskaya E."/>
        </authorList>
    </citation>
    <scope>NUCLEOTIDE SEQUENCE</scope>
</reference>
<dbReference type="AlphaFoldDB" id="A0A3B0R0Y0"/>
<evidence type="ECO:0000259" key="1">
    <source>
        <dbReference type="Pfam" id="PF01323"/>
    </source>
</evidence>
<accession>A0A3B0R0Y0</accession>
<protein>
    <recommendedName>
        <fullName evidence="1">DSBA-like thioredoxin domain-containing protein</fullName>
    </recommendedName>
</protein>
<organism evidence="2">
    <name type="scientific">hydrothermal vent metagenome</name>
    <dbReference type="NCBI Taxonomy" id="652676"/>
    <lineage>
        <taxon>unclassified sequences</taxon>
        <taxon>metagenomes</taxon>
        <taxon>ecological metagenomes</taxon>
    </lineage>
</organism>
<feature type="domain" description="DSBA-like thioredoxin" evidence="1">
    <location>
        <begin position="6"/>
        <end position="211"/>
    </location>
</feature>
<dbReference type="Gene3D" id="3.40.30.10">
    <property type="entry name" value="Glutaredoxin"/>
    <property type="match status" value="1"/>
</dbReference>
<dbReference type="EMBL" id="UOEC01000023">
    <property type="protein sequence ID" value="VAV87140.1"/>
    <property type="molecule type" value="Genomic_DNA"/>
</dbReference>
<evidence type="ECO:0000313" key="2">
    <source>
        <dbReference type="EMBL" id="VAV87140.1"/>
    </source>
</evidence>
<dbReference type="SUPFAM" id="SSF52833">
    <property type="entry name" value="Thioredoxin-like"/>
    <property type="match status" value="1"/>
</dbReference>
<gene>
    <name evidence="2" type="ORF">MNBD_ALPHA08-405</name>
</gene>
<dbReference type="GO" id="GO:0016491">
    <property type="term" value="F:oxidoreductase activity"/>
    <property type="evidence" value="ECO:0007669"/>
    <property type="project" value="InterPro"/>
</dbReference>
<proteinExistence type="predicted"/>